<evidence type="ECO:0000256" key="4">
    <source>
        <dbReference type="ARBA" id="ARBA00022840"/>
    </source>
</evidence>
<dbReference type="SMART" id="SM00487">
    <property type="entry name" value="DEXDc"/>
    <property type="match status" value="1"/>
</dbReference>
<evidence type="ECO:0000313" key="9">
    <source>
        <dbReference type="Proteomes" id="UP000078272"/>
    </source>
</evidence>
<dbReference type="SUPFAM" id="SSF52540">
    <property type="entry name" value="P-loop containing nucleoside triphosphate hydrolases"/>
    <property type="match status" value="2"/>
</dbReference>
<dbReference type="PANTHER" id="PTHR43519:SF1">
    <property type="entry name" value="ATP-DEPENDENT RNA HELICASE HRPB"/>
    <property type="match status" value="1"/>
</dbReference>
<dbReference type="CDD" id="cd17990">
    <property type="entry name" value="DEXHc_HrpB"/>
    <property type="match status" value="1"/>
</dbReference>
<dbReference type="GO" id="GO:0016787">
    <property type="term" value="F:hydrolase activity"/>
    <property type="evidence" value="ECO:0007669"/>
    <property type="project" value="UniProtKB-KW"/>
</dbReference>
<evidence type="ECO:0000256" key="5">
    <source>
        <dbReference type="SAM" id="MobiDB-lite"/>
    </source>
</evidence>
<organism evidence="8 9">
    <name type="scientific">Aureimonas ureilytica</name>
    <dbReference type="NCBI Taxonomy" id="401562"/>
    <lineage>
        <taxon>Bacteria</taxon>
        <taxon>Pseudomonadati</taxon>
        <taxon>Pseudomonadota</taxon>
        <taxon>Alphaproteobacteria</taxon>
        <taxon>Hyphomicrobiales</taxon>
        <taxon>Aurantimonadaceae</taxon>
        <taxon>Aureimonas</taxon>
    </lineage>
</organism>
<name>A0A175R6C7_9HYPH</name>
<dbReference type="GO" id="GO:0003676">
    <property type="term" value="F:nucleic acid binding"/>
    <property type="evidence" value="ECO:0007669"/>
    <property type="project" value="InterPro"/>
</dbReference>
<dbReference type="Gene3D" id="1.20.120.1080">
    <property type="match status" value="1"/>
</dbReference>
<evidence type="ECO:0000259" key="6">
    <source>
        <dbReference type="PROSITE" id="PS51192"/>
    </source>
</evidence>
<dbReference type="InterPro" id="IPR014001">
    <property type="entry name" value="Helicase_ATP-bd"/>
</dbReference>
<dbReference type="SMART" id="SM00490">
    <property type="entry name" value="HELICc"/>
    <property type="match status" value="1"/>
</dbReference>
<dbReference type="Pfam" id="PF00270">
    <property type="entry name" value="DEAD"/>
    <property type="match status" value="1"/>
</dbReference>
<keyword evidence="2" id="KW-0378">Hydrolase</keyword>
<dbReference type="InterPro" id="IPR049614">
    <property type="entry name" value="HrpB_DEXH"/>
</dbReference>
<evidence type="ECO:0000259" key="7">
    <source>
        <dbReference type="PROSITE" id="PS51194"/>
    </source>
</evidence>
<dbReference type="Gene3D" id="3.40.50.300">
    <property type="entry name" value="P-loop containing nucleotide triphosphate hydrolases"/>
    <property type="match status" value="2"/>
</dbReference>
<dbReference type="RefSeq" id="WP_058635859.1">
    <property type="nucleotide sequence ID" value="NZ_LDPZ01000037.1"/>
</dbReference>
<dbReference type="PATRIC" id="fig|401562.3.peg.2995"/>
<evidence type="ECO:0000313" key="8">
    <source>
        <dbReference type="EMBL" id="KTQ90085.1"/>
    </source>
</evidence>
<dbReference type="NCBIfam" id="TIGR01970">
    <property type="entry name" value="DEAH_box_HrpB"/>
    <property type="match status" value="1"/>
</dbReference>
<dbReference type="PIRSF" id="PIRSF005496">
    <property type="entry name" value="ATP_hel_hrpB"/>
    <property type="match status" value="1"/>
</dbReference>
<dbReference type="FunFam" id="3.40.50.300:FF:002125">
    <property type="entry name" value="ATP-dependent helicase HrpB"/>
    <property type="match status" value="1"/>
</dbReference>
<dbReference type="EMBL" id="LDPZ01000037">
    <property type="protein sequence ID" value="KTQ90085.1"/>
    <property type="molecule type" value="Genomic_DNA"/>
</dbReference>
<dbReference type="InterPro" id="IPR048333">
    <property type="entry name" value="HA2_WH"/>
</dbReference>
<dbReference type="InterPro" id="IPR010225">
    <property type="entry name" value="HrpB"/>
</dbReference>
<evidence type="ECO:0000256" key="1">
    <source>
        <dbReference type="ARBA" id="ARBA00022741"/>
    </source>
</evidence>
<gene>
    <name evidence="8" type="ORF">NS226_16355</name>
</gene>
<dbReference type="Pfam" id="PF08482">
    <property type="entry name" value="HrpB_C"/>
    <property type="match status" value="1"/>
</dbReference>
<comment type="caution">
    <text evidence="8">The sequence shown here is derived from an EMBL/GenBank/DDBJ whole genome shotgun (WGS) entry which is preliminary data.</text>
</comment>
<dbReference type="InterPro" id="IPR011545">
    <property type="entry name" value="DEAD/DEAH_box_helicase_dom"/>
</dbReference>
<dbReference type="Pfam" id="PF04408">
    <property type="entry name" value="WHD_HA2"/>
    <property type="match status" value="1"/>
</dbReference>
<feature type="domain" description="Helicase ATP-binding" evidence="6">
    <location>
        <begin position="17"/>
        <end position="179"/>
    </location>
</feature>
<evidence type="ECO:0000256" key="3">
    <source>
        <dbReference type="ARBA" id="ARBA00022806"/>
    </source>
</evidence>
<keyword evidence="4" id="KW-0067">ATP-binding</keyword>
<dbReference type="InterPro" id="IPR027417">
    <property type="entry name" value="P-loop_NTPase"/>
</dbReference>
<dbReference type="Pfam" id="PF00271">
    <property type="entry name" value="Helicase_C"/>
    <property type="match status" value="1"/>
</dbReference>
<dbReference type="CDD" id="cd18791">
    <property type="entry name" value="SF2_C_RHA"/>
    <property type="match status" value="1"/>
</dbReference>
<protein>
    <submittedName>
        <fullName evidence="8">ATP-dependent helicase</fullName>
    </submittedName>
</protein>
<feature type="region of interest" description="Disordered" evidence="5">
    <location>
        <begin position="799"/>
        <end position="820"/>
    </location>
</feature>
<dbReference type="AlphaFoldDB" id="A0A175R6C7"/>
<keyword evidence="3 8" id="KW-0347">Helicase</keyword>
<dbReference type="PANTHER" id="PTHR43519">
    <property type="entry name" value="ATP-DEPENDENT RNA HELICASE HRPB"/>
    <property type="match status" value="1"/>
</dbReference>
<sequence>MIALPTLPVSAVLPDVSRALAAHSSAVLVAPPGAGKTTLVPLHLLNDLPEGRILLVEPRRIAARAAASRMASLAGEEVGGLVGWRMRLDTRVSARTRIEVVTEGVLTRLLISDPELNGTAAILFDEFHERSLDGDFGLALALDVQGALRPDLKLLVMSATLDGARVASLLSDAPVVQSEGRAFPVEIRHRDRAPDEPVEDASARAVLEELKGRSGSILVFLPGQREIERTLERLDGRVPEDVILAPLFGAMEGAAQDVAIRPAPAGRRKVVLATTIAETSITIDGVTTVIDSGLKRQPVFEPATGLSRLETVRVSRASAEQRAGRAGRTAPGTAIRLWRAEQTATLEPFDRPEILSTDLSSLLLDCISWGAADPASLPFLDKPPAPAVAEARLLLEDLGALDESGRLTEAGERMRALPLGPRLARMVTGAAQGESRRLAARLAVLLGEHGLGGNEIDLSERLRRWGADRSPRAKAAHDLAARIVRQADGPGELESDEPGALLALAYPDRIAIARGARGSFVLSNGRGGALEETHALAREAALVVADLGGLAQPNTQARVGRIRAAAPLSREALEAVMAARIREEEVVAFDPGSRSVRARRLRRLGRATLSEATLPLPSDGRVTEALMGGIRRLGMGALPLGKDGERLLQRLRFVAQADESWPRFDDETLLDTLSDWLGPYLPGVSSLGAIEAGNLHEALLSRLPPGEARRLDTLAPTHFAAPTGSHHPIRYEAEGPVLAIRVQELFGLKAHPRVAGGRWPLTLELLSPAHRPIQITRDLPGFWAGSWADVRADLRGRYPRHPWPEDPASAAPTNRAKPRT</sequence>
<keyword evidence="1" id="KW-0547">Nucleotide-binding</keyword>
<dbReference type="SMART" id="SM00847">
    <property type="entry name" value="HA2"/>
    <property type="match status" value="1"/>
</dbReference>
<dbReference type="PROSITE" id="PS51192">
    <property type="entry name" value="HELICASE_ATP_BIND_1"/>
    <property type="match status" value="1"/>
</dbReference>
<dbReference type="GO" id="GO:0004386">
    <property type="term" value="F:helicase activity"/>
    <property type="evidence" value="ECO:0007669"/>
    <property type="project" value="UniProtKB-KW"/>
</dbReference>
<reference evidence="8 9" key="1">
    <citation type="journal article" date="2016" name="Front. Microbiol.">
        <title>Genomic Resource of Rice Seed Associated Bacteria.</title>
        <authorList>
            <person name="Midha S."/>
            <person name="Bansal K."/>
            <person name="Sharma S."/>
            <person name="Kumar N."/>
            <person name="Patil P.P."/>
            <person name="Chaudhry V."/>
            <person name="Patil P.B."/>
        </authorList>
    </citation>
    <scope>NUCLEOTIDE SEQUENCE [LARGE SCALE GENOMIC DNA]</scope>
    <source>
        <strain evidence="8 9">NS226</strain>
    </source>
</reference>
<dbReference type="Proteomes" id="UP000078272">
    <property type="component" value="Unassembled WGS sequence"/>
</dbReference>
<dbReference type="InterPro" id="IPR001650">
    <property type="entry name" value="Helicase_C-like"/>
</dbReference>
<dbReference type="STRING" id="401562.NS365_05000"/>
<dbReference type="GO" id="GO:0005524">
    <property type="term" value="F:ATP binding"/>
    <property type="evidence" value="ECO:0007669"/>
    <property type="project" value="UniProtKB-KW"/>
</dbReference>
<evidence type="ECO:0000256" key="2">
    <source>
        <dbReference type="ARBA" id="ARBA00022801"/>
    </source>
</evidence>
<proteinExistence type="predicted"/>
<dbReference type="InterPro" id="IPR013689">
    <property type="entry name" value="RNA_helicase_ATP-dep_HrpB_C"/>
</dbReference>
<dbReference type="PROSITE" id="PS51194">
    <property type="entry name" value="HELICASE_CTER"/>
    <property type="match status" value="1"/>
</dbReference>
<dbReference type="InterPro" id="IPR007502">
    <property type="entry name" value="Helicase-assoc_dom"/>
</dbReference>
<dbReference type="OrthoDB" id="9805617at2"/>
<feature type="domain" description="Helicase C-terminal" evidence="7">
    <location>
        <begin position="202"/>
        <end position="370"/>
    </location>
</feature>
<accession>A0A175R6C7</accession>